<reference evidence="2 3" key="1">
    <citation type="submission" date="2022-11" db="EMBL/GenBank/DDBJ databases">
        <title>Anaerobic phenanthrene biodegradation by a DNRA strain PheN6.</title>
        <authorList>
            <person name="Zhang Z."/>
        </authorList>
    </citation>
    <scope>NUCLEOTIDE SEQUENCE [LARGE SCALE GENOMIC DNA]</scope>
    <source>
        <strain evidence="2 3">PheN6</strain>
    </source>
</reference>
<feature type="region of interest" description="Disordered" evidence="1">
    <location>
        <begin position="1"/>
        <end position="31"/>
    </location>
</feature>
<proteinExistence type="predicted"/>
<dbReference type="EMBL" id="JAPFQL010000019">
    <property type="protein sequence ID" value="MDC5696832.1"/>
    <property type="molecule type" value="Genomic_DNA"/>
</dbReference>
<gene>
    <name evidence="2" type="ORF">OO014_06140</name>
</gene>
<evidence type="ECO:0000256" key="1">
    <source>
        <dbReference type="SAM" id="MobiDB-lite"/>
    </source>
</evidence>
<dbReference type="RefSeq" id="WP_272461406.1">
    <property type="nucleotide sequence ID" value="NZ_JAPFQL010000019.1"/>
</dbReference>
<evidence type="ECO:0000313" key="2">
    <source>
        <dbReference type="EMBL" id="MDC5696832.1"/>
    </source>
</evidence>
<evidence type="ECO:0000313" key="3">
    <source>
        <dbReference type="Proteomes" id="UP001150259"/>
    </source>
</evidence>
<accession>A0ABT5GF22</accession>
<protein>
    <submittedName>
        <fullName evidence="2">Uncharacterized protein</fullName>
    </submittedName>
</protein>
<name>A0ABT5GF22_9MICO</name>
<comment type="caution">
    <text evidence="2">The sequence shown here is derived from an EMBL/GenBank/DDBJ whole genome shotgun (WGS) entry which is preliminary data.</text>
</comment>
<organism evidence="2 3">
    <name type="scientific">Intrasporangium calvum</name>
    <dbReference type="NCBI Taxonomy" id="53358"/>
    <lineage>
        <taxon>Bacteria</taxon>
        <taxon>Bacillati</taxon>
        <taxon>Actinomycetota</taxon>
        <taxon>Actinomycetes</taxon>
        <taxon>Micrococcales</taxon>
        <taxon>Intrasporangiaceae</taxon>
        <taxon>Intrasporangium</taxon>
    </lineage>
</organism>
<dbReference type="Proteomes" id="UP001150259">
    <property type="component" value="Unassembled WGS sequence"/>
</dbReference>
<keyword evidence="3" id="KW-1185">Reference proteome</keyword>
<sequence length="96" mass="10403">MAGGMGRGRGVPLRDRPVVTPGLAPPPRASRRHCWVEGPADHPGPWPGVIVEWRRDQPAGDWTALVVYVVSEGSTSTTVHTWLSARFLRPADTVSP</sequence>